<feature type="domain" description="GerMN" evidence="2">
    <location>
        <begin position="196"/>
        <end position="286"/>
    </location>
</feature>
<dbReference type="Pfam" id="PF25976">
    <property type="entry name" value="LpqB_N"/>
    <property type="match status" value="1"/>
</dbReference>
<reference evidence="3 4" key="1">
    <citation type="submission" date="2020-05" db="EMBL/GenBank/DDBJ databases">
        <title>Aquirufa sp. strain 15G-AUS-rot a new Aquirufa species.</title>
        <authorList>
            <person name="Pitt A."/>
            <person name="Hahn M.W."/>
        </authorList>
    </citation>
    <scope>NUCLEOTIDE SEQUENCE [LARGE SCALE GENOMIC DNA]</scope>
    <source>
        <strain evidence="3 4">15G-AUS-rot</strain>
    </source>
</reference>
<accession>A0A7D4QMB4</accession>
<keyword evidence="4" id="KW-1185">Reference proteome</keyword>
<name>A0A7D4QMB4_9MICO</name>
<evidence type="ECO:0000259" key="2">
    <source>
        <dbReference type="SMART" id="SM00909"/>
    </source>
</evidence>
<dbReference type="InterPro" id="IPR018910">
    <property type="entry name" value="LpqB_C"/>
</dbReference>
<dbReference type="Pfam" id="PF10646">
    <property type="entry name" value="Germane"/>
    <property type="match status" value="1"/>
</dbReference>
<dbReference type="Pfam" id="PF10647">
    <property type="entry name" value="Gmad1"/>
    <property type="match status" value="1"/>
</dbReference>
<dbReference type="Proteomes" id="UP000501003">
    <property type="component" value="Chromosome"/>
</dbReference>
<dbReference type="InterPro" id="IPR019606">
    <property type="entry name" value="GerMN"/>
</dbReference>
<dbReference type="AlphaFoldDB" id="A0A7D4QMB4"/>
<evidence type="ECO:0000313" key="3">
    <source>
        <dbReference type="EMBL" id="QKJ24887.1"/>
    </source>
</evidence>
<evidence type="ECO:0000256" key="1">
    <source>
        <dbReference type="SAM" id="SignalP"/>
    </source>
</evidence>
<dbReference type="EMBL" id="CP054056">
    <property type="protein sequence ID" value="QKJ24887.1"/>
    <property type="molecule type" value="Genomic_DNA"/>
</dbReference>
<evidence type="ECO:0000313" key="4">
    <source>
        <dbReference type="Proteomes" id="UP000501003"/>
    </source>
</evidence>
<feature type="signal peptide" evidence="1">
    <location>
        <begin position="1"/>
        <end position="19"/>
    </location>
</feature>
<proteinExistence type="predicted"/>
<dbReference type="RefSeq" id="WP_173493184.1">
    <property type="nucleotide sequence ID" value="NZ_CP054056.1"/>
</dbReference>
<dbReference type="PROSITE" id="PS51257">
    <property type="entry name" value="PROKAR_LIPOPROTEIN"/>
    <property type="match status" value="1"/>
</dbReference>
<gene>
    <name evidence="3" type="ORF">HRU87_01380</name>
</gene>
<feature type="chain" id="PRO_5038974807" evidence="1">
    <location>
        <begin position="20"/>
        <end position="551"/>
    </location>
</feature>
<protein>
    <submittedName>
        <fullName evidence="3">GerMN domain-containing protein</fullName>
    </submittedName>
</protein>
<keyword evidence="1" id="KW-0732">Signal</keyword>
<organism evidence="3 4">
    <name type="scientific">Aquiluna borgnonia</name>
    <dbReference type="NCBI Taxonomy" id="2499157"/>
    <lineage>
        <taxon>Bacteria</taxon>
        <taxon>Bacillati</taxon>
        <taxon>Actinomycetota</taxon>
        <taxon>Actinomycetes</taxon>
        <taxon>Micrococcales</taxon>
        <taxon>Microbacteriaceae</taxon>
        <taxon>Luna cluster</taxon>
        <taxon>Luna-1 subcluster</taxon>
        <taxon>Aquiluna</taxon>
    </lineage>
</organism>
<dbReference type="KEGG" id="aqg:HRU87_01380"/>
<sequence>MKKLLAVTLLLFLTGCASLPTRIDIKSGPELVESDQVDLSYYTPAGPIAGDSAQGIVSGFLAAGTGPQNDYAVAREFLTDSFAQRWSPDSGVIVRTGAPVFESAGNTLQIVEIGIAARIDEHGRYNDSELGEKTSLRFQLVLEGGEWRIASAPNLTVVTPPVFAVVFNAFPIYFLDASRSQLVPDLRWFPTRASTGTRLVNALLAGPSKWLGEAVTTAVPPATRLTIEAVNVQQGIALVDFDGTALEADPLERRLMLSQLRATLLQLSGVSDVAVSINNSAQEIIPADLQSTNPGGLVYFESENGIFQVNGTSSTPLSGTTNLLASEGAYDFAVEEGGESVAIATDQGVYLSQTTGLSNRSVLISDQTDLASLFFDSWGYLWLVPAAANKAIEVIGPDRSVRQFEDGATDQRISYSLSPEGIRLATLITGDAGPEVSVHGLLRDSRGWPVSTLGSLRVRNVLGEAIDVTWQQNSTLRVLERTTSGLTAVSDYPVTGPRSQLSMPPTAGTTLATGPSGLSTYLLSEVGEIWVLNGSAWRRLGTNATALSTDG</sequence>
<dbReference type="InterPro" id="IPR059026">
    <property type="entry name" value="LpqB_N"/>
</dbReference>
<dbReference type="SMART" id="SM00909">
    <property type="entry name" value="Germane"/>
    <property type="match status" value="1"/>
</dbReference>